<dbReference type="Pfam" id="PF12819">
    <property type="entry name" value="Malectin_like"/>
    <property type="match status" value="1"/>
</dbReference>
<feature type="domain" description="Malectin-like" evidence="12">
    <location>
        <begin position="57"/>
        <end position="165"/>
    </location>
</feature>
<keyword evidence="13" id="KW-0418">Kinase</keyword>
<name>A0A445FBQ7_GLYSO</name>
<keyword evidence="4" id="KW-0812">Transmembrane</keyword>
<evidence type="ECO:0000313" key="13">
    <source>
        <dbReference type="EMBL" id="RZB46270.1"/>
    </source>
</evidence>
<evidence type="ECO:0000256" key="9">
    <source>
        <dbReference type="ARBA" id="ARBA00023136"/>
    </source>
</evidence>
<dbReference type="GO" id="GO:0004714">
    <property type="term" value="F:transmembrane receptor protein tyrosine kinase activity"/>
    <property type="evidence" value="ECO:0007669"/>
    <property type="project" value="InterPro"/>
</dbReference>
<dbReference type="InterPro" id="IPR011009">
    <property type="entry name" value="Kinase-like_dom_sf"/>
</dbReference>
<evidence type="ECO:0000256" key="11">
    <source>
        <dbReference type="SAM" id="SignalP"/>
    </source>
</evidence>
<dbReference type="Proteomes" id="UP000289340">
    <property type="component" value="Chromosome 19"/>
</dbReference>
<dbReference type="InterPro" id="IPR024788">
    <property type="entry name" value="Malectin-like_Carb-bd_dom"/>
</dbReference>
<keyword evidence="2" id="KW-0723">Serine/threonine-protein kinase</keyword>
<keyword evidence="13" id="KW-0675">Receptor</keyword>
<organism evidence="13 14">
    <name type="scientific">Glycine soja</name>
    <name type="common">Wild soybean</name>
    <dbReference type="NCBI Taxonomy" id="3848"/>
    <lineage>
        <taxon>Eukaryota</taxon>
        <taxon>Viridiplantae</taxon>
        <taxon>Streptophyta</taxon>
        <taxon>Embryophyta</taxon>
        <taxon>Tracheophyta</taxon>
        <taxon>Spermatophyta</taxon>
        <taxon>Magnoliopsida</taxon>
        <taxon>eudicotyledons</taxon>
        <taxon>Gunneridae</taxon>
        <taxon>Pentapetalae</taxon>
        <taxon>rosids</taxon>
        <taxon>fabids</taxon>
        <taxon>Fabales</taxon>
        <taxon>Fabaceae</taxon>
        <taxon>Papilionoideae</taxon>
        <taxon>50 kb inversion clade</taxon>
        <taxon>NPAAA clade</taxon>
        <taxon>indigoferoid/millettioid clade</taxon>
        <taxon>Phaseoleae</taxon>
        <taxon>Glycine</taxon>
        <taxon>Glycine subgen. Soja</taxon>
    </lineage>
</organism>
<dbReference type="AlphaFoldDB" id="A0A445FBQ7"/>
<keyword evidence="14" id="KW-1185">Reference proteome</keyword>
<evidence type="ECO:0000256" key="10">
    <source>
        <dbReference type="ARBA" id="ARBA00023180"/>
    </source>
</evidence>
<dbReference type="PANTHER" id="PTHR34590:SF15">
    <property type="entry name" value="PROTEIN KINASE DOMAIN-CONTAINING PROTEIN"/>
    <property type="match status" value="1"/>
</dbReference>
<evidence type="ECO:0000259" key="12">
    <source>
        <dbReference type="Pfam" id="PF12819"/>
    </source>
</evidence>
<evidence type="ECO:0000256" key="8">
    <source>
        <dbReference type="ARBA" id="ARBA00022989"/>
    </source>
</evidence>
<dbReference type="PANTHER" id="PTHR34590">
    <property type="entry name" value="OS03G0124300 PROTEIN-RELATED"/>
    <property type="match status" value="1"/>
</dbReference>
<evidence type="ECO:0000256" key="6">
    <source>
        <dbReference type="ARBA" id="ARBA00022741"/>
    </source>
</evidence>
<dbReference type="Gene3D" id="3.30.200.20">
    <property type="entry name" value="Phosphorylase Kinase, domain 1"/>
    <property type="match status" value="1"/>
</dbReference>
<keyword evidence="7" id="KW-0067">ATP-binding</keyword>
<dbReference type="Gene3D" id="2.60.120.430">
    <property type="entry name" value="Galactose-binding lectin"/>
    <property type="match status" value="1"/>
</dbReference>
<evidence type="ECO:0000256" key="3">
    <source>
        <dbReference type="ARBA" id="ARBA00022679"/>
    </source>
</evidence>
<feature type="signal peptide" evidence="11">
    <location>
        <begin position="1"/>
        <end position="21"/>
    </location>
</feature>
<dbReference type="GO" id="GO:0005524">
    <property type="term" value="F:ATP binding"/>
    <property type="evidence" value="ECO:0007669"/>
    <property type="project" value="UniProtKB-KW"/>
</dbReference>
<comment type="subcellular location">
    <subcellularLocation>
        <location evidence="1">Membrane</location>
        <topology evidence="1">Single-pass type I membrane protein</topology>
    </subcellularLocation>
</comment>
<evidence type="ECO:0000256" key="2">
    <source>
        <dbReference type="ARBA" id="ARBA00022527"/>
    </source>
</evidence>
<accession>A0A445FBQ7</accession>
<evidence type="ECO:0000256" key="7">
    <source>
        <dbReference type="ARBA" id="ARBA00022840"/>
    </source>
</evidence>
<dbReference type="EMBL" id="QZWG01000019">
    <property type="protein sequence ID" value="RZB46270.1"/>
    <property type="molecule type" value="Genomic_DNA"/>
</dbReference>
<dbReference type="InterPro" id="IPR045272">
    <property type="entry name" value="ANXUR1/2-like"/>
</dbReference>
<evidence type="ECO:0000256" key="4">
    <source>
        <dbReference type="ARBA" id="ARBA00022692"/>
    </source>
</evidence>
<feature type="chain" id="PRO_5019563652" evidence="11">
    <location>
        <begin position="22"/>
        <end position="278"/>
    </location>
</feature>
<gene>
    <name evidence="13" type="ORF">D0Y65_050332</name>
</gene>
<keyword evidence="9" id="KW-0472">Membrane</keyword>
<evidence type="ECO:0000313" key="14">
    <source>
        <dbReference type="Proteomes" id="UP000289340"/>
    </source>
</evidence>
<keyword evidence="5 11" id="KW-0732">Signal</keyword>
<reference evidence="13 14" key="1">
    <citation type="submission" date="2018-09" db="EMBL/GenBank/DDBJ databases">
        <title>A high-quality reference genome of wild soybean provides a powerful tool to mine soybean genomes.</title>
        <authorList>
            <person name="Xie M."/>
            <person name="Chung C.Y.L."/>
            <person name="Li M.-W."/>
            <person name="Wong F.-L."/>
            <person name="Chan T.-F."/>
            <person name="Lam H.-M."/>
        </authorList>
    </citation>
    <scope>NUCLEOTIDE SEQUENCE [LARGE SCALE GENOMIC DNA]</scope>
    <source>
        <strain evidence="14">cv. W05</strain>
        <tissue evidence="13">Hypocotyl of etiolated seedlings</tissue>
    </source>
</reference>
<keyword evidence="3" id="KW-0808">Transferase</keyword>
<evidence type="ECO:0000256" key="1">
    <source>
        <dbReference type="ARBA" id="ARBA00004479"/>
    </source>
</evidence>
<proteinExistence type="predicted"/>
<dbReference type="SUPFAM" id="SSF56112">
    <property type="entry name" value="Protein kinase-like (PK-like)"/>
    <property type="match status" value="1"/>
</dbReference>
<keyword evidence="6" id="KW-0547">Nucleotide-binding</keyword>
<dbReference type="GO" id="GO:0004674">
    <property type="term" value="F:protein serine/threonine kinase activity"/>
    <property type="evidence" value="ECO:0007669"/>
    <property type="project" value="UniProtKB-KW"/>
</dbReference>
<sequence length="278" mass="31917">MFNPTNFILLYSFTASLTTDAENTKAIFREYVVNMDDSGRLNLSFTPSQPKLLRFHQQNQATNMNSKMNIMVNPDYVAPKELYRTTRGMGLNKSLELTWEFPVDSGFTYMARFHFCELDPNITNIGDMVFFTYIGSELAEDHADVISWSQKQKGLAVYKDYAILIPRMILIKSLLLLSTNTQDYKLPTNMWDYRLPTNMQDYSEKCWPYNRLCQCFSLDEIKAATNNFDNTSVVGEGGFDHVYKGYIDDISIPVDIKHLKPGSKQGFEEVLAEIGMLS</sequence>
<protein>
    <submittedName>
        <fullName evidence="13">Receptor-like protein kinase FERONIA</fullName>
    </submittedName>
</protein>
<dbReference type="GO" id="GO:0016020">
    <property type="term" value="C:membrane"/>
    <property type="evidence" value="ECO:0007669"/>
    <property type="project" value="UniProtKB-SubCell"/>
</dbReference>
<comment type="caution">
    <text evidence="13">The sequence shown here is derived from an EMBL/GenBank/DDBJ whole genome shotgun (WGS) entry which is preliminary data.</text>
</comment>
<evidence type="ECO:0000256" key="5">
    <source>
        <dbReference type="ARBA" id="ARBA00022729"/>
    </source>
</evidence>
<keyword evidence="8" id="KW-1133">Transmembrane helix</keyword>
<keyword evidence="10" id="KW-0325">Glycoprotein</keyword>